<reference evidence="3 4" key="1">
    <citation type="submission" date="2015-05" db="EMBL/GenBank/DDBJ databases">
        <title>Photobacterium galathea sp. nov.</title>
        <authorList>
            <person name="Machado H."/>
            <person name="Gram L."/>
        </authorList>
    </citation>
    <scope>NUCLEOTIDE SEQUENCE [LARGE SCALE GENOMIC DNA]</scope>
    <source>
        <strain evidence="3 4">CGMCC 1.12159</strain>
    </source>
</reference>
<name>A0A0J1HC75_9GAMM</name>
<dbReference type="PANTHER" id="PTHR42709:SF2">
    <property type="entry name" value="INNER MEMBRANE PROTEIN YOHD"/>
    <property type="match status" value="1"/>
</dbReference>
<dbReference type="Pfam" id="PF09335">
    <property type="entry name" value="VTT_dom"/>
    <property type="match status" value="1"/>
</dbReference>
<feature type="transmembrane region" description="Helical" evidence="1">
    <location>
        <begin position="139"/>
        <end position="157"/>
    </location>
</feature>
<comment type="caution">
    <text evidence="3">The sequence shown here is derived from an EMBL/GenBank/DDBJ whole genome shotgun (WGS) entry which is preliminary data.</text>
</comment>
<evidence type="ECO:0000256" key="1">
    <source>
        <dbReference type="SAM" id="Phobius"/>
    </source>
</evidence>
<evidence type="ECO:0000313" key="4">
    <source>
        <dbReference type="Proteomes" id="UP000036097"/>
    </source>
</evidence>
<proteinExistence type="predicted"/>
<gene>
    <name evidence="3" type="ORF">ABT56_03445</name>
</gene>
<evidence type="ECO:0000259" key="2">
    <source>
        <dbReference type="Pfam" id="PF09335"/>
    </source>
</evidence>
<protein>
    <submittedName>
        <fullName evidence="3">Membrane protein</fullName>
    </submittedName>
</protein>
<organism evidence="3 4">
    <name type="scientific">Photobacterium aquae</name>
    <dbReference type="NCBI Taxonomy" id="1195763"/>
    <lineage>
        <taxon>Bacteria</taxon>
        <taxon>Pseudomonadati</taxon>
        <taxon>Pseudomonadota</taxon>
        <taxon>Gammaproteobacteria</taxon>
        <taxon>Vibrionales</taxon>
        <taxon>Vibrionaceae</taxon>
        <taxon>Photobacterium</taxon>
    </lineage>
</organism>
<keyword evidence="1" id="KW-0472">Membrane</keyword>
<feature type="transmembrane region" description="Helical" evidence="1">
    <location>
        <begin position="57"/>
        <end position="80"/>
    </location>
</feature>
<dbReference type="OrthoDB" id="948134at2"/>
<feature type="transmembrane region" description="Helical" evidence="1">
    <location>
        <begin position="177"/>
        <end position="197"/>
    </location>
</feature>
<dbReference type="RefSeq" id="WP_047877420.1">
    <property type="nucleotide sequence ID" value="NZ_LDOT01000002.1"/>
</dbReference>
<dbReference type="InterPro" id="IPR032816">
    <property type="entry name" value="VTT_dom"/>
</dbReference>
<dbReference type="PATRIC" id="fig|1195763.3.peg.744"/>
<sequence length="205" mass="22474">MLETLQHIINELAPYLHQYGYAILALTIALEGIGIPTPGQSFLIVSSILAANGEMSIEGVLLVGASSAFFGNMLGYLTGLKFGNLLLKKGWLKPQTETKLHQFIGRFGLVALLISRFVEGLKQTMSLGCGIAKMPFNTFIASNALATTIWVTVFGIGPVVLMHELSPFLNFYHTHRMTVWCAGTGVVAACILSIIWWQYRERPQA</sequence>
<dbReference type="EMBL" id="LDOT01000002">
    <property type="protein sequence ID" value="KLV09260.1"/>
    <property type="molecule type" value="Genomic_DNA"/>
</dbReference>
<dbReference type="GO" id="GO:0005886">
    <property type="term" value="C:plasma membrane"/>
    <property type="evidence" value="ECO:0007669"/>
    <property type="project" value="UniProtKB-ARBA"/>
</dbReference>
<dbReference type="STRING" id="1195763.ABT56_03445"/>
<accession>A0A0J1HC75</accession>
<feature type="transmembrane region" description="Helical" evidence="1">
    <location>
        <begin position="20"/>
        <end position="45"/>
    </location>
</feature>
<feature type="transmembrane region" description="Helical" evidence="1">
    <location>
        <begin position="100"/>
        <end position="118"/>
    </location>
</feature>
<dbReference type="Proteomes" id="UP000036097">
    <property type="component" value="Unassembled WGS sequence"/>
</dbReference>
<evidence type="ECO:0000313" key="3">
    <source>
        <dbReference type="EMBL" id="KLV09260.1"/>
    </source>
</evidence>
<keyword evidence="4" id="KW-1185">Reference proteome</keyword>
<dbReference type="InterPro" id="IPR051311">
    <property type="entry name" value="DedA_domain"/>
</dbReference>
<feature type="domain" description="VTT" evidence="2">
    <location>
        <begin position="38"/>
        <end position="154"/>
    </location>
</feature>
<dbReference type="PANTHER" id="PTHR42709">
    <property type="entry name" value="ALKALINE PHOSPHATASE LIKE PROTEIN"/>
    <property type="match status" value="1"/>
</dbReference>
<keyword evidence="1" id="KW-1133">Transmembrane helix</keyword>
<keyword evidence="1" id="KW-0812">Transmembrane</keyword>
<dbReference type="AlphaFoldDB" id="A0A0J1HC75"/>